<dbReference type="RefSeq" id="WP_015046381.1">
    <property type="nucleotide sequence ID" value="NC_018868.3"/>
</dbReference>
<reference evidence="3 4" key="1">
    <citation type="journal article" date="2013" name="Genome Announc.">
        <title>Complete genome sequence of Simiduia agarivorans SA1(T), a marine bacterium able to degrade a variety of polysaccharides.</title>
        <authorList>
            <person name="Lin S.Y."/>
            <person name="Shieh W.Y."/>
            <person name="Chen J.S."/>
            <person name="Tang S.L."/>
        </authorList>
    </citation>
    <scope>NUCLEOTIDE SEQUENCE [LARGE SCALE GENOMIC DNA]</scope>
    <source>
        <strain evidence="4">DSM 21679 / JCM 13881 / BCRC 17597 / SA1</strain>
    </source>
</reference>
<dbReference type="eggNOG" id="COG4659">
    <property type="taxonomic scope" value="Bacteria"/>
</dbReference>
<dbReference type="HOGENOM" id="CLU_118052_0_0_6"/>
<dbReference type="InterPro" id="IPR007329">
    <property type="entry name" value="FMN-bd"/>
</dbReference>
<dbReference type="KEGG" id="saga:M5M_05005"/>
<dbReference type="SMART" id="SM00900">
    <property type="entry name" value="FMN_bind"/>
    <property type="match status" value="1"/>
</dbReference>
<dbReference type="STRING" id="1117647.M5M_05005"/>
<name>K4KJN1_SIMAS</name>
<feature type="signal peptide" evidence="1">
    <location>
        <begin position="1"/>
        <end position="18"/>
    </location>
</feature>
<dbReference type="AlphaFoldDB" id="K4KJN1"/>
<dbReference type="GO" id="GO:0016020">
    <property type="term" value="C:membrane"/>
    <property type="evidence" value="ECO:0007669"/>
    <property type="project" value="InterPro"/>
</dbReference>
<dbReference type="Proteomes" id="UP000000466">
    <property type="component" value="Chromosome"/>
</dbReference>
<evidence type="ECO:0000313" key="4">
    <source>
        <dbReference type="Proteomes" id="UP000000466"/>
    </source>
</evidence>
<protein>
    <submittedName>
        <fullName evidence="3">FMN-binding domain-containing protein</fullName>
    </submittedName>
</protein>
<sequence>MKYGLVILLMMVSSAAMAQRGVFMTVDEFVSDSFTAKPDTKTLWLSGEQKAGAADILGRNPGLRTRYYRAGDRTAWILEEIGKELPITVGVVVDNHQVQSLKVLEYREVRGGEVRYDSFTRQFDGAMLDAEQKLTNPIDGITGATLSVRALQKIARLALYFHRQLVEEGPACYGNSGDPSCGVGTNASASR</sequence>
<accession>K4KJN1</accession>
<evidence type="ECO:0000259" key="2">
    <source>
        <dbReference type="SMART" id="SM00900"/>
    </source>
</evidence>
<feature type="domain" description="FMN-binding" evidence="2">
    <location>
        <begin position="82"/>
        <end position="162"/>
    </location>
</feature>
<organism evidence="3 4">
    <name type="scientific">Simiduia agarivorans (strain DSM 21679 / JCM 13881 / BCRC 17597 / SA1)</name>
    <dbReference type="NCBI Taxonomy" id="1117647"/>
    <lineage>
        <taxon>Bacteria</taxon>
        <taxon>Pseudomonadati</taxon>
        <taxon>Pseudomonadota</taxon>
        <taxon>Gammaproteobacteria</taxon>
        <taxon>Cellvibrionales</taxon>
        <taxon>Cellvibrionaceae</taxon>
        <taxon>Simiduia</taxon>
    </lineage>
</organism>
<dbReference type="GO" id="GO:0010181">
    <property type="term" value="F:FMN binding"/>
    <property type="evidence" value="ECO:0007669"/>
    <property type="project" value="InterPro"/>
</dbReference>
<gene>
    <name evidence="3" type="ordered locus">M5M_05005</name>
</gene>
<evidence type="ECO:0000256" key="1">
    <source>
        <dbReference type="SAM" id="SignalP"/>
    </source>
</evidence>
<dbReference type="Pfam" id="PF04205">
    <property type="entry name" value="FMN_bind"/>
    <property type="match status" value="1"/>
</dbReference>
<dbReference type="EMBL" id="CP003746">
    <property type="protein sequence ID" value="AFU98208.1"/>
    <property type="molecule type" value="Genomic_DNA"/>
</dbReference>
<feature type="chain" id="PRO_5003878365" evidence="1">
    <location>
        <begin position="19"/>
        <end position="191"/>
    </location>
</feature>
<keyword evidence="4" id="KW-1185">Reference proteome</keyword>
<proteinExistence type="predicted"/>
<evidence type="ECO:0000313" key="3">
    <source>
        <dbReference type="EMBL" id="AFU98208.1"/>
    </source>
</evidence>
<keyword evidence="1" id="KW-0732">Signal</keyword>